<dbReference type="Proteomes" id="UP000245207">
    <property type="component" value="Unassembled WGS sequence"/>
</dbReference>
<protein>
    <submittedName>
        <fullName evidence="1">NADPH--cytochrome P450 reductase</fullName>
    </submittedName>
</protein>
<gene>
    <name evidence="1" type="ORF">CTI12_AA095830</name>
</gene>
<name>A0A2U1PYX7_ARTAN</name>
<evidence type="ECO:0000313" key="1">
    <source>
        <dbReference type="EMBL" id="PWA90936.1"/>
    </source>
</evidence>
<sequence>MTADAPARVFSLIQYLGLLLSKQVTRMTPDKIHVSCVLVYGQTLPGRVHKGVCSTWMKVCSLWNFVLTEIINNLLLLLHSTVLTEIISKVSALMMSDDLLLEGHKMCNWCAGNGLW</sequence>
<accession>A0A2U1PYX7</accession>
<keyword evidence="2" id="KW-1185">Reference proteome</keyword>
<dbReference type="Gene3D" id="2.40.30.10">
    <property type="entry name" value="Translation factors"/>
    <property type="match status" value="1"/>
</dbReference>
<dbReference type="AlphaFoldDB" id="A0A2U1PYX7"/>
<dbReference type="OrthoDB" id="1748773at2759"/>
<organism evidence="1 2">
    <name type="scientific">Artemisia annua</name>
    <name type="common">Sweet wormwood</name>
    <dbReference type="NCBI Taxonomy" id="35608"/>
    <lineage>
        <taxon>Eukaryota</taxon>
        <taxon>Viridiplantae</taxon>
        <taxon>Streptophyta</taxon>
        <taxon>Embryophyta</taxon>
        <taxon>Tracheophyta</taxon>
        <taxon>Spermatophyta</taxon>
        <taxon>Magnoliopsida</taxon>
        <taxon>eudicotyledons</taxon>
        <taxon>Gunneridae</taxon>
        <taxon>Pentapetalae</taxon>
        <taxon>asterids</taxon>
        <taxon>campanulids</taxon>
        <taxon>Asterales</taxon>
        <taxon>Asteraceae</taxon>
        <taxon>Asteroideae</taxon>
        <taxon>Anthemideae</taxon>
        <taxon>Artemisiinae</taxon>
        <taxon>Artemisia</taxon>
    </lineage>
</organism>
<dbReference type="SUPFAM" id="SSF63380">
    <property type="entry name" value="Riboflavin synthase domain-like"/>
    <property type="match status" value="1"/>
</dbReference>
<dbReference type="EMBL" id="PKPP01000587">
    <property type="protein sequence ID" value="PWA90936.1"/>
    <property type="molecule type" value="Genomic_DNA"/>
</dbReference>
<proteinExistence type="predicted"/>
<dbReference type="InterPro" id="IPR017938">
    <property type="entry name" value="Riboflavin_synthase-like_b-brl"/>
</dbReference>
<evidence type="ECO:0000313" key="2">
    <source>
        <dbReference type="Proteomes" id="UP000245207"/>
    </source>
</evidence>
<dbReference type="STRING" id="35608.A0A2U1PYX7"/>
<reference evidence="1 2" key="1">
    <citation type="journal article" date="2018" name="Mol. Plant">
        <title>The genome of Artemisia annua provides insight into the evolution of Asteraceae family and artemisinin biosynthesis.</title>
        <authorList>
            <person name="Shen Q."/>
            <person name="Zhang L."/>
            <person name="Liao Z."/>
            <person name="Wang S."/>
            <person name="Yan T."/>
            <person name="Shi P."/>
            <person name="Liu M."/>
            <person name="Fu X."/>
            <person name="Pan Q."/>
            <person name="Wang Y."/>
            <person name="Lv Z."/>
            <person name="Lu X."/>
            <person name="Zhang F."/>
            <person name="Jiang W."/>
            <person name="Ma Y."/>
            <person name="Chen M."/>
            <person name="Hao X."/>
            <person name="Li L."/>
            <person name="Tang Y."/>
            <person name="Lv G."/>
            <person name="Zhou Y."/>
            <person name="Sun X."/>
            <person name="Brodelius P.E."/>
            <person name="Rose J.K.C."/>
            <person name="Tang K."/>
        </authorList>
    </citation>
    <scope>NUCLEOTIDE SEQUENCE [LARGE SCALE GENOMIC DNA]</scope>
    <source>
        <strain evidence="2">cv. Huhao1</strain>
        <tissue evidence="1">Leaf</tissue>
    </source>
</reference>
<comment type="caution">
    <text evidence="1">The sequence shown here is derived from an EMBL/GenBank/DDBJ whole genome shotgun (WGS) entry which is preliminary data.</text>
</comment>